<feature type="chain" id="PRO_5026231646" description="Gustatory receptor" evidence="9">
    <location>
        <begin position="19"/>
        <end position="419"/>
    </location>
</feature>
<accession>A0A6E8V2F7</accession>
<dbReference type="EnsemblMetazoa" id="ACON002635-RA">
    <property type="protein sequence ID" value="ACON002635-PA"/>
    <property type="gene ID" value="ACON002635"/>
</dbReference>
<dbReference type="GO" id="GO:0030425">
    <property type="term" value="C:dendrite"/>
    <property type="evidence" value="ECO:0007669"/>
    <property type="project" value="TreeGrafter"/>
</dbReference>
<comment type="subcellular location">
    <subcellularLocation>
        <location evidence="1 8">Cell membrane</location>
        <topology evidence="1 8">Multi-pass membrane protein</topology>
    </subcellularLocation>
</comment>
<reference key="1">
    <citation type="journal article" date="2019" name="Genes (Basel)">
        <title>A High-Quality De novo Genome Assembly from a Single Mosquito Using PacBio Sequencing.</title>
        <authorList>
            <person name="Kingan S.B."/>
            <person name="Heaton H."/>
            <person name="Cudini J."/>
            <person name="Lambert C.C."/>
            <person name="Baybayan P."/>
            <person name="Galvin B.D."/>
            <person name="Durbin R."/>
            <person name="Korlach J."/>
            <person name="Lawniczak M.K.N."/>
        </authorList>
    </citation>
    <scope>NUCLEOTIDE SEQUENCE [LARGE SCALE GENOMIC DNA]</scope>
    <source>
        <strain>Mali-NIH</strain>
    </source>
</reference>
<feature type="transmembrane region" description="Helical" evidence="8">
    <location>
        <begin position="161"/>
        <end position="183"/>
    </location>
</feature>
<feature type="transmembrane region" description="Helical" evidence="8">
    <location>
        <begin position="127"/>
        <end position="149"/>
    </location>
</feature>
<proteinExistence type="inferred from homology"/>
<name>A0A6E8V2F7_ANOCL</name>
<dbReference type="GO" id="GO:0007635">
    <property type="term" value="P:chemosensory behavior"/>
    <property type="evidence" value="ECO:0007669"/>
    <property type="project" value="TreeGrafter"/>
</dbReference>
<evidence type="ECO:0000256" key="6">
    <source>
        <dbReference type="ARBA" id="ARBA00023170"/>
    </source>
</evidence>
<keyword evidence="3 8" id="KW-0812">Transmembrane</keyword>
<evidence type="ECO:0000256" key="3">
    <source>
        <dbReference type="ARBA" id="ARBA00022692"/>
    </source>
</evidence>
<feature type="transmembrane region" description="Helical" evidence="8">
    <location>
        <begin position="234"/>
        <end position="251"/>
    </location>
</feature>
<evidence type="ECO:0000313" key="11">
    <source>
        <dbReference type="Proteomes" id="UP001105220"/>
    </source>
</evidence>
<comment type="similarity">
    <text evidence="8">Belongs to the insect chemoreceptor superfamily. Gustatory receptor (GR) family.</text>
</comment>
<keyword evidence="5 8" id="KW-0472">Membrane</keyword>
<evidence type="ECO:0000256" key="8">
    <source>
        <dbReference type="RuleBase" id="RU363108"/>
    </source>
</evidence>
<keyword evidence="7 8" id="KW-0807">Transducer</keyword>
<evidence type="ECO:0000256" key="1">
    <source>
        <dbReference type="ARBA" id="ARBA00004651"/>
    </source>
</evidence>
<keyword evidence="2 8" id="KW-1003">Cell membrane</keyword>
<protein>
    <recommendedName>
        <fullName evidence="8">Gustatory receptor</fullName>
    </recommendedName>
</protein>
<dbReference type="GO" id="GO:0043025">
    <property type="term" value="C:neuronal cell body"/>
    <property type="evidence" value="ECO:0007669"/>
    <property type="project" value="TreeGrafter"/>
</dbReference>
<keyword evidence="6 8" id="KW-0675">Receptor</keyword>
<dbReference type="VEuPathDB" id="VectorBase:ACON2_031806"/>
<feature type="transmembrane region" description="Helical" evidence="8">
    <location>
        <begin position="374"/>
        <end position="394"/>
    </location>
</feature>
<dbReference type="Pfam" id="PF08395">
    <property type="entry name" value="7tm_7"/>
    <property type="match status" value="1"/>
</dbReference>
<dbReference type="PANTHER" id="PTHR21143:SF134">
    <property type="entry name" value="GUSTATORY RECEPTOR"/>
    <property type="match status" value="1"/>
</dbReference>
<dbReference type="AlphaFoldDB" id="A0A6E8V2F7"/>
<keyword evidence="4 8" id="KW-1133">Transmembrane helix</keyword>
<dbReference type="Proteomes" id="UP001105220">
    <property type="component" value="Unplaced"/>
</dbReference>
<evidence type="ECO:0000256" key="9">
    <source>
        <dbReference type="SAM" id="SignalP"/>
    </source>
</evidence>
<dbReference type="PANTHER" id="PTHR21143">
    <property type="entry name" value="INVERTEBRATE GUSTATORY RECEPTOR"/>
    <property type="match status" value="1"/>
</dbReference>
<comment type="function">
    <text evidence="8">Gustatory receptor which mediates acceptance or avoidance behavior, depending on its substrates.</text>
</comment>
<dbReference type="GO" id="GO:0008049">
    <property type="term" value="P:male courtship behavior"/>
    <property type="evidence" value="ECO:0007669"/>
    <property type="project" value="TreeGrafter"/>
</dbReference>
<evidence type="ECO:0000256" key="5">
    <source>
        <dbReference type="ARBA" id="ARBA00023136"/>
    </source>
</evidence>
<dbReference type="GO" id="GO:0007165">
    <property type="term" value="P:signal transduction"/>
    <property type="evidence" value="ECO:0007669"/>
    <property type="project" value="UniProtKB-KW"/>
</dbReference>
<keyword evidence="9" id="KW-0732">Signal</keyword>
<dbReference type="InterPro" id="IPR013604">
    <property type="entry name" value="7TM_chemorcpt"/>
</dbReference>
<evidence type="ECO:0000256" key="7">
    <source>
        <dbReference type="ARBA" id="ARBA00023224"/>
    </source>
</evidence>
<dbReference type="GO" id="GO:0030424">
    <property type="term" value="C:axon"/>
    <property type="evidence" value="ECO:0007669"/>
    <property type="project" value="TreeGrafter"/>
</dbReference>
<keyword evidence="11" id="KW-1185">Reference proteome</keyword>
<evidence type="ECO:0000256" key="4">
    <source>
        <dbReference type="ARBA" id="ARBA00022989"/>
    </source>
</evidence>
<organism evidence="10 11">
    <name type="scientific">Anopheles coluzzii</name>
    <name type="common">African malaria mosquito</name>
    <dbReference type="NCBI Taxonomy" id="1518534"/>
    <lineage>
        <taxon>Eukaryota</taxon>
        <taxon>Metazoa</taxon>
        <taxon>Ecdysozoa</taxon>
        <taxon>Arthropoda</taxon>
        <taxon>Hexapoda</taxon>
        <taxon>Insecta</taxon>
        <taxon>Pterygota</taxon>
        <taxon>Neoptera</taxon>
        <taxon>Endopterygota</taxon>
        <taxon>Diptera</taxon>
        <taxon>Nematocera</taxon>
        <taxon>Culicoidea</taxon>
        <taxon>Culicidae</taxon>
        <taxon>Anophelinae</taxon>
        <taxon>Anopheles</taxon>
    </lineage>
</organism>
<sequence length="419" mass="47902">MLLLFSLYFNLLLSYAAGLVPFRYNFRKRRFDTCKPFVPVATILLLLFAAVQYRLGRLPERMKIPKVGMQDIIHAVENLVLNGNCVLIAVQQLLFLETYRQLLTDLLTGVRALARRTTVALGEQVQLLVQLVLLPCATYTLHVSVYITLIEWAEISIVQAVLFMVSLIPNIAHVNNFYALLFVQRLTLGEINDMLADLWTICIRPGANELLPPSSRLQLHLQQYQQCAGSVQKILPYYSLSVALYLLILFQELMSKVHISGESWLQFLITYRLTFNFFYQFTHFYTLSLGNPSPHILEAMGTMMILVYGMYTAQLIAECYAISEKSQKIKSTVHRLSLIPGQDRYFHATINTFLLSLNHSMLKINIAGMFTMDFELLTGMLAAISNFVVLLMQFHIDYSKSKISYWHGNNSSKPLTVRS</sequence>
<dbReference type="GO" id="GO:0050909">
    <property type="term" value="P:sensory perception of taste"/>
    <property type="evidence" value="ECO:0007669"/>
    <property type="project" value="InterPro"/>
</dbReference>
<dbReference type="VEuPathDB" id="VectorBase:ACON002635"/>
<feature type="signal peptide" evidence="9">
    <location>
        <begin position="1"/>
        <end position="18"/>
    </location>
</feature>
<evidence type="ECO:0000313" key="10">
    <source>
        <dbReference type="EnsemblMetazoa" id="ACON002635-PA"/>
    </source>
</evidence>
<dbReference type="VEuPathDB" id="VectorBase:ACMO_004902"/>
<reference evidence="10" key="2">
    <citation type="submission" date="2020-05" db="UniProtKB">
        <authorList>
            <consortium name="EnsemblMetazoa"/>
        </authorList>
    </citation>
    <scope>IDENTIFICATION</scope>
    <source>
        <strain evidence="10">Ngousso</strain>
    </source>
</reference>
<feature type="transmembrane region" description="Helical" evidence="8">
    <location>
        <begin position="37"/>
        <end position="55"/>
    </location>
</feature>
<dbReference type="GO" id="GO:0005886">
    <property type="term" value="C:plasma membrane"/>
    <property type="evidence" value="ECO:0007669"/>
    <property type="project" value="UniProtKB-SubCell"/>
</dbReference>
<feature type="transmembrane region" description="Helical" evidence="8">
    <location>
        <begin position="263"/>
        <end position="281"/>
    </location>
</feature>
<feature type="transmembrane region" description="Helical" evidence="8">
    <location>
        <begin position="301"/>
        <end position="323"/>
    </location>
</feature>
<evidence type="ECO:0000256" key="2">
    <source>
        <dbReference type="ARBA" id="ARBA00022475"/>
    </source>
</evidence>